<dbReference type="EMBL" id="BMCM01000004">
    <property type="protein sequence ID" value="GGD82334.1"/>
    <property type="molecule type" value="Genomic_DNA"/>
</dbReference>
<evidence type="ECO:0000256" key="2">
    <source>
        <dbReference type="ARBA" id="ARBA00022722"/>
    </source>
</evidence>
<dbReference type="SUPFAM" id="SSF88723">
    <property type="entry name" value="PIN domain-like"/>
    <property type="match status" value="1"/>
</dbReference>
<proteinExistence type="inferred from homology"/>
<feature type="binding site" evidence="6">
    <location>
        <position position="6"/>
    </location>
    <ligand>
        <name>Mg(2+)</name>
        <dbReference type="ChEBI" id="CHEBI:18420"/>
    </ligand>
</feature>
<dbReference type="Proteomes" id="UP000629365">
    <property type="component" value="Unassembled WGS sequence"/>
</dbReference>
<keyword evidence="1 6" id="KW-1277">Toxin-antitoxin system</keyword>
<evidence type="ECO:0000313" key="9">
    <source>
        <dbReference type="Proteomes" id="UP000629365"/>
    </source>
</evidence>
<dbReference type="InterPro" id="IPR002716">
    <property type="entry name" value="PIN_dom"/>
</dbReference>
<accession>A0ABQ1RW84</accession>
<reference evidence="9" key="1">
    <citation type="journal article" date="2019" name="Int. J. Syst. Evol. Microbiol.">
        <title>The Global Catalogue of Microorganisms (GCM) 10K type strain sequencing project: providing services to taxonomists for standard genome sequencing and annotation.</title>
        <authorList>
            <consortium name="The Broad Institute Genomics Platform"/>
            <consortium name="The Broad Institute Genome Sequencing Center for Infectious Disease"/>
            <person name="Wu L."/>
            <person name="Ma J."/>
        </authorList>
    </citation>
    <scope>NUCLEOTIDE SEQUENCE [LARGE SCALE GENOMIC DNA]</scope>
    <source>
        <strain evidence="9">CCM 7640</strain>
    </source>
</reference>
<protein>
    <recommendedName>
        <fullName evidence="6">Ribonuclease VapC</fullName>
        <shortName evidence="6">RNase VapC</shortName>
        <ecNumber evidence="6">3.1.-.-</ecNumber>
    </recommendedName>
    <alternativeName>
        <fullName evidence="6">Toxin VapC</fullName>
    </alternativeName>
</protein>
<keyword evidence="6" id="KW-0800">Toxin</keyword>
<keyword evidence="3 6" id="KW-0479">Metal-binding</keyword>
<dbReference type="Pfam" id="PF01850">
    <property type="entry name" value="PIN"/>
    <property type="match status" value="1"/>
</dbReference>
<dbReference type="InterPro" id="IPR029060">
    <property type="entry name" value="PIN-like_dom_sf"/>
</dbReference>
<keyword evidence="5 6" id="KW-0460">Magnesium</keyword>
<keyword evidence="4 6" id="KW-0378">Hydrolase</keyword>
<evidence type="ECO:0000256" key="6">
    <source>
        <dbReference type="HAMAP-Rule" id="MF_00265"/>
    </source>
</evidence>
<dbReference type="HAMAP" id="MF_00265">
    <property type="entry name" value="VapC_Nob1"/>
    <property type="match status" value="1"/>
</dbReference>
<evidence type="ECO:0000256" key="5">
    <source>
        <dbReference type="ARBA" id="ARBA00022842"/>
    </source>
</evidence>
<feature type="domain" description="PIN" evidence="7">
    <location>
        <begin position="3"/>
        <end position="128"/>
    </location>
</feature>
<name>A0ABQ1RW84_9MICO</name>
<gene>
    <name evidence="6" type="primary">vapC</name>
    <name evidence="8" type="ORF">GCM10007269_26450</name>
</gene>
<comment type="cofactor">
    <cofactor evidence="6">
        <name>Mg(2+)</name>
        <dbReference type="ChEBI" id="CHEBI:18420"/>
    </cofactor>
</comment>
<organism evidence="8 9">
    <name type="scientific">Microbacterium murale</name>
    <dbReference type="NCBI Taxonomy" id="1081040"/>
    <lineage>
        <taxon>Bacteria</taxon>
        <taxon>Bacillati</taxon>
        <taxon>Actinomycetota</taxon>
        <taxon>Actinomycetes</taxon>
        <taxon>Micrococcales</taxon>
        <taxon>Microbacteriaceae</taxon>
        <taxon>Microbacterium</taxon>
    </lineage>
</organism>
<evidence type="ECO:0000256" key="3">
    <source>
        <dbReference type="ARBA" id="ARBA00022723"/>
    </source>
</evidence>
<keyword evidence="9" id="KW-1185">Reference proteome</keyword>
<sequence length="147" mass="15520">MIVYFDTSAFLPLVIAESGTAISERLWHDADDVVSTHLIVAEAAAAIAQGNRIGRVADDDHPYLQEAASKLIFDATLIDVTTTVIERAARLAVSRGLRGYDSVHLATATLIRASDVVFASGDQRLLAAASEEGFTTVDTSGSLNSAS</sequence>
<feature type="binding site" evidence="6">
    <location>
        <position position="101"/>
    </location>
    <ligand>
        <name>Mg(2+)</name>
        <dbReference type="ChEBI" id="CHEBI:18420"/>
    </ligand>
</feature>
<evidence type="ECO:0000256" key="1">
    <source>
        <dbReference type="ARBA" id="ARBA00022649"/>
    </source>
</evidence>
<dbReference type="RefSeq" id="WP_268238589.1">
    <property type="nucleotide sequence ID" value="NZ_BMCM01000004.1"/>
</dbReference>
<evidence type="ECO:0000256" key="4">
    <source>
        <dbReference type="ARBA" id="ARBA00022801"/>
    </source>
</evidence>
<comment type="function">
    <text evidence="6">Toxic component of a toxin-antitoxin (TA) system. An RNase.</text>
</comment>
<keyword evidence="2 6" id="KW-0540">Nuclease</keyword>
<evidence type="ECO:0000259" key="7">
    <source>
        <dbReference type="Pfam" id="PF01850"/>
    </source>
</evidence>
<evidence type="ECO:0000313" key="8">
    <source>
        <dbReference type="EMBL" id="GGD82334.1"/>
    </source>
</evidence>
<dbReference type="EC" id="3.1.-.-" evidence="6"/>
<dbReference type="Gene3D" id="3.40.50.1010">
    <property type="entry name" value="5'-nuclease"/>
    <property type="match status" value="1"/>
</dbReference>
<dbReference type="InterPro" id="IPR022907">
    <property type="entry name" value="VapC_family"/>
</dbReference>
<comment type="similarity">
    <text evidence="6">Belongs to the PINc/VapC protein family.</text>
</comment>
<dbReference type="CDD" id="cd09874">
    <property type="entry name" value="PIN_MT3492-like"/>
    <property type="match status" value="1"/>
</dbReference>
<comment type="caution">
    <text evidence="8">The sequence shown here is derived from an EMBL/GenBank/DDBJ whole genome shotgun (WGS) entry which is preliminary data.</text>
</comment>